<dbReference type="Gene3D" id="3.30.710.10">
    <property type="entry name" value="Potassium Channel Kv1.1, Chain A"/>
    <property type="match status" value="1"/>
</dbReference>
<evidence type="ECO:0000313" key="2">
    <source>
        <dbReference type="Proteomes" id="UP001210925"/>
    </source>
</evidence>
<name>A0AAD5UG51_9FUNG</name>
<comment type="caution">
    <text evidence="1">The sequence shown here is derived from an EMBL/GenBank/DDBJ whole genome shotgun (WGS) entry which is preliminary data.</text>
</comment>
<keyword evidence="2" id="KW-1185">Reference proteome</keyword>
<dbReference type="PANTHER" id="PTHR47369">
    <property type="entry name" value="BTB/POZ DOMAIN-CONTAINING PROTEIN"/>
    <property type="match status" value="1"/>
</dbReference>
<gene>
    <name evidence="1" type="ORF">HK103_004960</name>
</gene>
<accession>A0AAD5UG51</accession>
<dbReference type="PANTHER" id="PTHR47369:SF2">
    <property type="entry name" value="BTB_POZ DOMAIN-CONTAINING PROTEIN 2"/>
    <property type="match status" value="1"/>
</dbReference>
<evidence type="ECO:0008006" key="3">
    <source>
        <dbReference type="Google" id="ProtNLM"/>
    </source>
</evidence>
<dbReference type="EMBL" id="JADGKB010000042">
    <property type="protein sequence ID" value="KAJ3257132.1"/>
    <property type="molecule type" value="Genomic_DNA"/>
</dbReference>
<reference evidence="1" key="1">
    <citation type="submission" date="2020-05" db="EMBL/GenBank/DDBJ databases">
        <title>Phylogenomic resolution of chytrid fungi.</title>
        <authorList>
            <person name="Stajich J.E."/>
            <person name="Amses K."/>
            <person name="Simmons R."/>
            <person name="Seto K."/>
            <person name="Myers J."/>
            <person name="Bonds A."/>
            <person name="Quandt C.A."/>
            <person name="Barry K."/>
            <person name="Liu P."/>
            <person name="Grigoriev I."/>
            <person name="Longcore J.E."/>
            <person name="James T.Y."/>
        </authorList>
    </citation>
    <scope>NUCLEOTIDE SEQUENCE</scope>
    <source>
        <strain evidence="1">PLAUS21</strain>
    </source>
</reference>
<dbReference type="AlphaFoldDB" id="A0AAD5UG51"/>
<dbReference type="InterPro" id="IPR011333">
    <property type="entry name" value="SKP1/BTB/POZ_sf"/>
</dbReference>
<protein>
    <recommendedName>
        <fullName evidence="3">BTB domain-containing protein</fullName>
    </recommendedName>
</protein>
<sequence>MTTQNGYHEVICSHLYQNGYLKGMYADLIVRMQYQPLGQDTKKTAVDGIMFKLHRIIAIRSPFLQGLLQDQELNSEYQPTSQLTIVTHDKNLTPAGLGVAFGHLYASYSQHLLAQDMPLDERQNETRSTLLCSVLSAANLLQLHDLAQLTTEYIKQSMSRDTVIQYCGFLQESGHQQQELKDAVFTYLCRGVVLETLENVGLIWGCEDGKGFAALVKLFVELPFEWLKNVIESKYFEVPSDMERFSFAKAVIEQRKAVNGVAPVEENVLLTFGGKRQSGVTVVRKSKSVSQIALIPNGTNGERRIWKAGQV</sequence>
<evidence type="ECO:0000313" key="1">
    <source>
        <dbReference type="EMBL" id="KAJ3257132.1"/>
    </source>
</evidence>
<organism evidence="1 2">
    <name type="scientific">Boothiomyces macroporosus</name>
    <dbReference type="NCBI Taxonomy" id="261099"/>
    <lineage>
        <taxon>Eukaryota</taxon>
        <taxon>Fungi</taxon>
        <taxon>Fungi incertae sedis</taxon>
        <taxon>Chytridiomycota</taxon>
        <taxon>Chytridiomycota incertae sedis</taxon>
        <taxon>Chytridiomycetes</taxon>
        <taxon>Rhizophydiales</taxon>
        <taxon>Terramycetaceae</taxon>
        <taxon>Boothiomyces</taxon>
    </lineage>
</organism>
<proteinExistence type="predicted"/>
<dbReference type="Proteomes" id="UP001210925">
    <property type="component" value="Unassembled WGS sequence"/>
</dbReference>